<dbReference type="EMBL" id="QEQK01000014">
    <property type="protein sequence ID" value="PWN55070.1"/>
    <property type="molecule type" value="Genomic_DNA"/>
</dbReference>
<evidence type="ECO:0000313" key="2">
    <source>
        <dbReference type="EMBL" id="PWN55070.1"/>
    </source>
</evidence>
<keyword evidence="3" id="KW-1185">Reference proteome</keyword>
<evidence type="ECO:0000256" key="1">
    <source>
        <dbReference type="SAM" id="MobiDB-lite"/>
    </source>
</evidence>
<organism evidence="2 3">
    <name type="scientific">Abyssibacter profundi</name>
    <dbReference type="NCBI Taxonomy" id="2182787"/>
    <lineage>
        <taxon>Bacteria</taxon>
        <taxon>Pseudomonadati</taxon>
        <taxon>Pseudomonadota</taxon>
        <taxon>Gammaproteobacteria</taxon>
        <taxon>Chromatiales</taxon>
        <taxon>Oceanococcaceae</taxon>
        <taxon>Abyssibacter</taxon>
    </lineage>
</organism>
<protein>
    <submittedName>
        <fullName evidence="2">Uncharacterized protein</fullName>
    </submittedName>
</protein>
<reference evidence="2 3" key="1">
    <citation type="submission" date="2018-05" db="EMBL/GenBank/DDBJ databases">
        <title>Abyssibacter profundi OUC007T gen. nov., sp. nov, a marine bacterium isolated from seawater of the Mariana Trench.</title>
        <authorList>
            <person name="Zhou S."/>
        </authorList>
    </citation>
    <scope>NUCLEOTIDE SEQUENCE [LARGE SCALE GENOMIC DNA]</scope>
    <source>
        <strain evidence="2 3">OUC007</strain>
    </source>
</reference>
<proteinExistence type="predicted"/>
<feature type="region of interest" description="Disordered" evidence="1">
    <location>
        <begin position="1"/>
        <end position="34"/>
    </location>
</feature>
<gene>
    <name evidence="2" type="ORF">DEH80_14445</name>
</gene>
<evidence type="ECO:0000313" key="3">
    <source>
        <dbReference type="Proteomes" id="UP000251800"/>
    </source>
</evidence>
<comment type="caution">
    <text evidence="2">The sequence shown here is derived from an EMBL/GenBank/DDBJ whole genome shotgun (WGS) entry which is preliminary data.</text>
</comment>
<dbReference type="Proteomes" id="UP000251800">
    <property type="component" value="Unassembled WGS sequence"/>
</dbReference>
<sequence>MQARHAAGEPQGAFGRPVSLRPDAPRHRLSPAQGGDCMQYAKLYANESGTLLAVDESDAAQELLAGVTLPRPMFEGEAVPHHVARAFLTEYGGKWMRDDGIHHFETNPVKKPRPVPTNPVEQTVTMDWIPKR</sequence>
<accession>A0A383XR16</accession>
<dbReference type="AlphaFoldDB" id="A0A383XR16"/>
<name>A0A383XR16_9GAMM</name>